<organism evidence="1 2">
    <name type="scientific">Nocardioides ganghwensis</name>
    <dbReference type="NCBI Taxonomy" id="252230"/>
    <lineage>
        <taxon>Bacteria</taxon>
        <taxon>Bacillati</taxon>
        <taxon>Actinomycetota</taxon>
        <taxon>Actinomycetes</taxon>
        <taxon>Propionibacteriales</taxon>
        <taxon>Nocardioidaceae</taxon>
        <taxon>Nocardioides</taxon>
    </lineage>
</organism>
<accession>A0A4Q2SCR9</accession>
<comment type="caution">
    <text evidence="1">The sequence shown here is derived from an EMBL/GenBank/DDBJ whole genome shotgun (WGS) entry which is preliminary data.</text>
</comment>
<reference evidence="1 2" key="1">
    <citation type="submission" date="2019-01" db="EMBL/GenBank/DDBJ databases">
        <title>Novel species of Nocardioides.</title>
        <authorList>
            <person name="Liu Q."/>
            <person name="Xin Y.-H."/>
        </authorList>
    </citation>
    <scope>NUCLEOTIDE SEQUENCE [LARGE SCALE GENOMIC DNA]</scope>
    <source>
        <strain evidence="1 2">CGMCC 4.6875</strain>
    </source>
</reference>
<name>A0A4Q2SCR9_9ACTN</name>
<dbReference type="OrthoDB" id="7054233at2"/>
<evidence type="ECO:0000313" key="2">
    <source>
        <dbReference type="Proteomes" id="UP000293291"/>
    </source>
</evidence>
<keyword evidence="2" id="KW-1185">Reference proteome</keyword>
<dbReference type="RefSeq" id="WP_129454730.1">
    <property type="nucleotide sequence ID" value="NZ_JACXYX010000012.1"/>
</dbReference>
<dbReference type="PROSITE" id="PS51257">
    <property type="entry name" value="PROKAR_LIPOPROTEIN"/>
    <property type="match status" value="1"/>
</dbReference>
<evidence type="ECO:0000313" key="1">
    <source>
        <dbReference type="EMBL" id="RYC02782.1"/>
    </source>
</evidence>
<proteinExistence type="predicted"/>
<dbReference type="EMBL" id="SDWU01000008">
    <property type="protein sequence ID" value="RYC02782.1"/>
    <property type="molecule type" value="Genomic_DNA"/>
</dbReference>
<evidence type="ECO:0008006" key="3">
    <source>
        <dbReference type="Google" id="ProtNLM"/>
    </source>
</evidence>
<dbReference type="AlphaFoldDB" id="A0A4Q2SCR9"/>
<protein>
    <recommendedName>
        <fullName evidence="3">Lysyl oxidase</fullName>
    </recommendedName>
</protein>
<dbReference type="Proteomes" id="UP000293291">
    <property type="component" value="Unassembled WGS sequence"/>
</dbReference>
<sequence>MGKARGWVRGGRVCAAAVAVAVVSGCGGDADARWSEEPAGAERLPDFAPAPPEDIHTKKVGDSWSVEFSSALVNVGSGDFHATAEKNLGGEWTVTQDIEHADGGASHAPSAAQPVWGGDGHEHWHVERYVTYHLYALDEQGEESGEPRTDHKVGFCIYDFEHSGLDLGPDEAVYEREGCGSEDSNRLVMGLSRGWVDYYHWNLPGQSIPVDGLADGDYRIYAVADEQGVFREETTDNNRTWVDFTLATDAGGMRSALVSDVGPEPG</sequence>
<gene>
    <name evidence="1" type="ORF">EUA07_08585</name>
</gene>